<dbReference type="Gene3D" id="1.10.287.130">
    <property type="match status" value="1"/>
</dbReference>
<keyword evidence="17" id="KW-1185">Reference proteome</keyword>
<dbReference type="InterPro" id="IPR005467">
    <property type="entry name" value="His_kinase_dom"/>
</dbReference>
<evidence type="ECO:0000256" key="13">
    <source>
        <dbReference type="SAM" id="MobiDB-lite"/>
    </source>
</evidence>
<evidence type="ECO:0000313" key="16">
    <source>
        <dbReference type="EMBL" id="PXV70377.1"/>
    </source>
</evidence>
<reference evidence="16 17" key="1">
    <citation type="submission" date="2018-04" db="EMBL/GenBank/DDBJ databases">
        <title>Genomic Encyclopedia of Type Strains, Phase IV (KMG-IV): sequencing the most valuable type-strain genomes for metagenomic binning, comparative biology and taxonomic classification.</title>
        <authorList>
            <person name="Goeker M."/>
        </authorList>
    </citation>
    <scope>NUCLEOTIDE SEQUENCE [LARGE SCALE GENOMIC DNA]</scope>
    <source>
        <strain evidence="16 17">DSM 104150</strain>
    </source>
</reference>
<sequence length="438" mass="46859">MSLRLLAGLLVAAAILLTPSFSLLLLRFFPPPDVVLFNLRLCEPGERPSRDKPCVEPVVPGPPGTRVQAPTGALPPPPVPAAFGTGGAAAGPEAEPEPADTAGRAPGMDVRRRPGAGLFGLQVDRPVLGGPFGQAHRENVQAVRRHFMWINLVSLCLVVGCAVLLASVALRRPLRALLAAIGDIERGATPPVWAFSGPSELKTIGQSLHRLGRQLRSNLQERELMLAGLSHDLRSPLARIQAAIELRNAEGGRWDDTLRDIREIDHIVGQCIDFARDGQDEPLQDASLDAVVHALLGRGDAQTRLVLDAPQALPLRVGALRRALRNLVDNARVHGAAPVVVSTRVDDAHAVLSVADSGEGIEAAQWPRLLRPFARGSEARSPGGCGLGLAIVQRVADLHGGDLRLCPREDGQAFAIELRLPLHADRDNGYERLHIDSD</sequence>
<evidence type="ECO:0000259" key="15">
    <source>
        <dbReference type="PROSITE" id="PS50109"/>
    </source>
</evidence>
<evidence type="ECO:0000256" key="6">
    <source>
        <dbReference type="ARBA" id="ARBA00022553"/>
    </source>
</evidence>
<dbReference type="RefSeq" id="WP_110264046.1">
    <property type="nucleotide sequence ID" value="NZ_CAWNXA010000002.1"/>
</dbReference>
<dbReference type="EMBL" id="QICN01000002">
    <property type="protein sequence ID" value="PXV70377.1"/>
    <property type="molecule type" value="Genomic_DNA"/>
</dbReference>
<evidence type="ECO:0000256" key="14">
    <source>
        <dbReference type="SAM" id="Phobius"/>
    </source>
</evidence>
<dbReference type="PANTHER" id="PTHR44936">
    <property type="entry name" value="SENSOR PROTEIN CREC"/>
    <property type="match status" value="1"/>
</dbReference>
<dbReference type="InterPro" id="IPR003594">
    <property type="entry name" value="HATPase_dom"/>
</dbReference>
<feature type="domain" description="Histidine kinase" evidence="15">
    <location>
        <begin position="228"/>
        <end position="422"/>
    </location>
</feature>
<keyword evidence="9 16" id="KW-0418">Kinase</keyword>
<dbReference type="GO" id="GO:0000155">
    <property type="term" value="F:phosphorelay sensor kinase activity"/>
    <property type="evidence" value="ECO:0007669"/>
    <property type="project" value="InterPro"/>
</dbReference>
<proteinExistence type="predicted"/>
<evidence type="ECO:0000256" key="3">
    <source>
        <dbReference type="ARBA" id="ARBA00012438"/>
    </source>
</evidence>
<evidence type="ECO:0000256" key="2">
    <source>
        <dbReference type="ARBA" id="ARBA00004429"/>
    </source>
</evidence>
<dbReference type="GO" id="GO:0005886">
    <property type="term" value="C:plasma membrane"/>
    <property type="evidence" value="ECO:0007669"/>
    <property type="project" value="UniProtKB-SubCell"/>
</dbReference>
<keyword evidence="11" id="KW-0902">Two-component regulatory system</keyword>
<evidence type="ECO:0000313" key="17">
    <source>
        <dbReference type="Proteomes" id="UP000248330"/>
    </source>
</evidence>
<dbReference type="Gene3D" id="3.30.565.10">
    <property type="entry name" value="Histidine kinase-like ATPase, C-terminal domain"/>
    <property type="match status" value="1"/>
</dbReference>
<evidence type="ECO:0000256" key="7">
    <source>
        <dbReference type="ARBA" id="ARBA00022679"/>
    </source>
</evidence>
<comment type="subcellular location">
    <subcellularLocation>
        <location evidence="2">Cell inner membrane</location>
        <topology evidence="2">Multi-pass membrane protein</topology>
    </subcellularLocation>
</comment>
<dbReference type="EC" id="2.7.13.3" evidence="3"/>
<dbReference type="InterPro" id="IPR036890">
    <property type="entry name" value="HATPase_C_sf"/>
</dbReference>
<dbReference type="InterPro" id="IPR050980">
    <property type="entry name" value="2C_sensor_his_kinase"/>
</dbReference>
<dbReference type="SUPFAM" id="SSF47384">
    <property type="entry name" value="Homodimeric domain of signal transducing histidine kinase"/>
    <property type="match status" value="1"/>
</dbReference>
<dbReference type="PANTHER" id="PTHR44936:SF5">
    <property type="entry name" value="SENSOR HISTIDINE KINASE ENVZ"/>
    <property type="match status" value="1"/>
</dbReference>
<dbReference type="Pfam" id="PF02518">
    <property type="entry name" value="HATPase_c"/>
    <property type="match status" value="1"/>
</dbReference>
<keyword evidence="4" id="KW-1003">Cell membrane</keyword>
<dbReference type="InterPro" id="IPR004358">
    <property type="entry name" value="Sig_transdc_His_kin-like_C"/>
</dbReference>
<dbReference type="Proteomes" id="UP000248330">
    <property type="component" value="Unassembled WGS sequence"/>
</dbReference>
<evidence type="ECO:0000256" key="9">
    <source>
        <dbReference type="ARBA" id="ARBA00022777"/>
    </source>
</evidence>
<dbReference type="SUPFAM" id="SSF55874">
    <property type="entry name" value="ATPase domain of HSP90 chaperone/DNA topoisomerase II/histidine kinase"/>
    <property type="match status" value="1"/>
</dbReference>
<evidence type="ECO:0000256" key="4">
    <source>
        <dbReference type="ARBA" id="ARBA00022475"/>
    </source>
</evidence>
<accession>A0A318ECU9</accession>
<organism evidence="16 17">
    <name type="scientific">Sinimarinibacterium flocculans</name>
    <dbReference type="NCBI Taxonomy" id="985250"/>
    <lineage>
        <taxon>Bacteria</taxon>
        <taxon>Pseudomonadati</taxon>
        <taxon>Pseudomonadota</taxon>
        <taxon>Gammaproteobacteria</taxon>
        <taxon>Nevskiales</taxon>
        <taxon>Nevskiaceae</taxon>
        <taxon>Sinimarinibacterium</taxon>
    </lineage>
</organism>
<dbReference type="InterPro" id="IPR036097">
    <property type="entry name" value="HisK_dim/P_sf"/>
</dbReference>
<dbReference type="SMART" id="SM00388">
    <property type="entry name" value="HisKA"/>
    <property type="match status" value="1"/>
</dbReference>
<name>A0A318ECU9_9GAMM</name>
<comment type="caution">
    <text evidence="16">The sequence shown here is derived from an EMBL/GenBank/DDBJ whole genome shotgun (WGS) entry which is preliminary data.</text>
</comment>
<keyword evidence="12 14" id="KW-0472">Membrane</keyword>
<gene>
    <name evidence="16" type="ORF">C8D93_102229</name>
</gene>
<dbReference type="CDD" id="cd00082">
    <property type="entry name" value="HisKA"/>
    <property type="match status" value="1"/>
</dbReference>
<feature type="transmembrane region" description="Helical" evidence="14">
    <location>
        <begin position="147"/>
        <end position="170"/>
    </location>
</feature>
<dbReference type="InterPro" id="IPR003661">
    <property type="entry name" value="HisK_dim/P_dom"/>
</dbReference>
<feature type="region of interest" description="Disordered" evidence="13">
    <location>
        <begin position="46"/>
        <end position="109"/>
    </location>
</feature>
<evidence type="ECO:0000256" key="12">
    <source>
        <dbReference type="ARBA" id="ARBA00023136"/>
    </source>
</evidence>
<dbReference type="PROSITE" id="PS50109">
    <property type="entry name" value="HIS_KIN"/>
    <property type="match status" value="1"/>
</dbReference>
<keyword evidence="8 14" id="KW-0812">Transmembrane</keyword>
<keyword evidence="10 14" id="KW-1133">Transmembrane helix</keyword>
<comment type="catalytic activity">
    <reaction evidence="1">
        <text>ATP + protein L-histidine = ADP + protein N-phospho-L-histidine.</text>
        <dbReference type="EC" id="2.7.13.3"/>
    </reaction>
</comment>
<dbReference type="PRINTS" id="PR00344">
    <property type="entry name" value="BCTRLSENSOR"/>
</dbReference>
<evidence type="ECO:0000256" key="11">
    <source>
        <dbReference type="ARBA" id="ARBA00023012"/>
    </source>
</evidence>
<keyword evidence="7" id="KW-0808">Transferase</keyword>
<evidence type="ECO:0000256" key="8">
    <source>
        <dbReference type="ARBA" id="ARBA00022692"/>
    </source>
</evidence>
<keyword evidence="5" id="KW-0997">Cell inner membrane</keyword>
<keyword evidence="6" id="KW-0597">Phosphoprotein</keyword>
<evidence type="ECO:0000256" key="1">
    <source>
        <dbReference type="ARBA" id="ARBA00000085"/>
    </source>
</evidence>
<dbReference type="AlphaFoldDB" id="A0A318ECU9"/>
<evidence type="ECO:0000256" key="10">
    <source>
        <dbReference type="ARBA" id="ARBA00022989"/>
    </source>
</evidence>
<dbReference type="Pfam" id="PF00512">
    <property type="entry name" value="HisKA"/>
    <property type="match status" value="1"/>
</dbReference>
<evidence type="ECO:0000256" key="5">
    <source>
        <dbReference type="ARBA" id="ARBA00022519"/>
    </source>
</evidence>
<protein>
    <recommendedName>
        <fullName evidence="3">histidine kinase</fullName>
        <ecNumber evidence="3">2.7.13.3</ecNumber>
    </recommendedName>
</protein>
<dbReference type="SMART" id="SM00387">
    <property type="entry name" value="HATPase_c"/>
    <property type="match status" value="1"/>
</dbReference>